<evidence type="ECO:0000313" key="2">
    <source>
        <dbReference type="EMBL" id="MFD1880642.1"/>
    </source>
</evidence>
<keyword evidence="1" id="KW-1133">Transmembrane helix</keyword>
<sequence>MKATPSPDLKTGAGLIACPRCDALYVEEELADGEKANCARCGKLLANPREGAFVQIIALSFTTMVLMVAAVFFPFLQIGRMGISNETSIFGVAMAFSNGVLLPLTLAVLAMIVGLPVIRAALVVYTLWPLARGRRPWRHAAVAFRMSQSMKPWSMAEVFVIGTSVALVKIGGLATVSLGPAFWAFSAMILVVITSDTFTSAATVWDAIEDATGQTGEELIDRDMPELNAERQ</sequence>
<dbReference type="Proteomes" id="UP001597213">
    <property type="component" value="Unassembled WGS sequence"/>
</dbReference>
<name>A0ABW4R342_9RHOB</name>
<feature type="transmembrane region" description="Helical" evidence="1">
    <location>
        <begin position="52"/>
        <end position="76"/>
    </location>
</feature>
<accession>A0ABW4R342</accession>
<evidence type="ECO:0000256" key="1">
    <source>
        <dbReference type="SAM" id="Phobius"/>
    </source>
</evidence>
<dbReference type="EMBL" id="JBHUEN010000006">
    <property type="protein sequence ID" value="MFD1880642.1"/>
    <property type="molecule type" value="Genomic_DNA"/>
</dbReference>
<organism evidence="2 3">
    <name type="scientific">Paracoccus pacificus</name>
    <dbReference type="NCBI Taxonomy" id="1463598"/>
    <lineage>
        <taxon>Bacteria</taxon>
        <taxon>Pseudomonadati</taxon>
        <taxon>Pseudomonadota</taxon>
        <taxon>Alphaproteobacteria</taxon>
        <taxon>Rhodobacterales</taxon>
        <taxon>Paracoccaceae</taxon>
        <taxon>Paracoccus</taxon>
    </lineage>
</organism>
<reference evidence="3" key="1">
    <citation type="journal article" date="2019" name="Int. J. Syst. Evol. Microbiol.">
        <title>The Global Catalogue of Microorganisms (GCM) 10K type strain sequencing project: providing services to taxonomists for standard genome sequencing and annotation.</title>
        <authorList>
            <consortium name="The Broad Institute Genomics Platform"/>
            <consortium name="The Broad Institute Genome Sequencing Center for Infectious Disease"/>
            <person name="Wu L."/>
            <person name="Ma J."/>
        </authorList>
    </citation>
    <scope>NUCLEOTIDE SEQUENCE [LARGE SCALE GENOMIC DNA]</scope>
    <source>
        <strain evidence="3">CCUG 56029</strain>
    </source>
</reference>
<gene>
    <name evidence="2" type="ORF">ACFSCT_02795</name>
</gene>
<keyword evidence="1" id="KW-0812">Transmembrane</keyword>
<dbReference type="RefSeq" id="WP_379139975.1">
    <property type="nucleotide sequence ID" value="NZ_JBHUEN010000006.1"/>
</dbReference>
<keyword evidence="3" id="KW-1185">Reference proteome</keyword>
<dbReference type="Pfam" id="PF04403">
    <property type="entry name" value="PqiA"/>
    <property type="match status" value="1"/>
</dbReference>
<feature type="transmembrane region" description="Helical" evidence="1">
    <location>
        <begin position="182"/>
        <end position="205"/>
    </location>
</feature>
<protein>
    <submittedName>
        <fullName evidence="2">Paraquat-inducible protein A</fullName>
    </submittedName>
</protein>
<keyword evidence="1" id="KW-0472">Membrane</keyword>
<dbReference type="InterPro" id="IPR007498">
    <property type="entry name" value="PqiA-like"/>
</dbReference>
<proteinExistence type="predicted"/>
<evidence type="ECO:0000313" key="3">
    <source>
        <dbReference type="Proteomes" id="UP001597213"/>
    </source>
</evidence>
<comment type="caution">
    <text evidence="2">The sequence shown here is derived from an EMBL/GenBank/DDBJ whole genome shotgun (WGS) entry which is preliminary data.</text>
</comment>